<sequence>MATSTGTDPGAWRAGWARRENARRRREHEHASSVWERADAELRSLAATARSPRPVAADQVPWLDLRPGEQVWWHSPSARLVRAAGIVPTLRRPRFHDFTPSQLAGPFADRVPADLRLMDTGPVAITDRRVVFGGARRRDWVLVRLALLAHDPDRTVTWLSAAGTHEGPAIGLVLDSYAVAGFRFHLTRALAEISGRRSEFAAHLERLRAAHRRERPLPPATVRPADAPNPLVPPLAALARLYAGPSGASSARRVTRCVAAVAVTLALASVALPAFPAFPRPSTTVPGELTVAGLGGPEVDTESLVPPGADSADSADSGADSQRLGPDPARHSGPSPRASRSRPADTATPRPSVPANRAPSPAAGKGHGRGRELARTRDPAAAAGGSDSARSPGSADSSGSSGPAGSPDSPGPQGQSGDADRCGAPANPYGYHFCGNGRPIASPEPGICGYFRCTTDFWAGTGFLVQCRDDAISMDGGHRGACAGHRGVLRMVRGTPGR</sequence>
<feature type="compositionally biased region" description="Low complexity" evidence="1">
    <location>
        <begin position="308"/>
        <end position="321"/>
    </location>
</feature>
<dbReference type="Proteomes" id="UP000199052">
    <property type="component" value="Unassembled WGS sequence"/>
</dbReference>
<dbReference type="EMBL" id="JACBZA010000001">
    <property type="protein sequence ID" value="NYH85597.1"/>
    <property type="molecule type" value="Genomic_DNA"/>
</dbReference>
<gene>
    <name evidence="2" type="ORF">FHR37_004448</name>
    <name evidence="3" type="ORF">SAMN05421678_103295</name>
</gene>
<keyword evidence="5" id="KW-1185">Reference proteome</keyword>
<dbReference type="OrthoDB" id="3351421at2"/>
<feature type="region of interest" description="Disordered" evidence="1">
    <location>
        <begin position="1"/>
        <end position="33"/>
    </location>
</feature>
<dbReference type="Proteomes" id="UP000533017">
    <property type="component" value="Unassembled WGS sequence"/>
</dbReference>
<dbReference type="STRING" id="504797.SAMN05421678_103295"/>
<reference evidence="3 4" key="1">
    <citation type="submission" date="2016-10" db="EMBL/GenBank/DDBJ databases">
        <authorList>
            <person name="de Groot N.N."/>
        </authorList>
    </citation>
    <scope>NUCLEOTIDE SEQUENCE [LARGE SCALE GENOMIC DNA]</scope>
    <source>
        <strain evidence="3 4">CPCC 202808</strain>
    </source>
</reference>
<feature type="compositionally biased region" description="Low complexity" evidence="1">
    <location>
        <begin position="379"/>
        <end position="417"/>
    </location>
</feature>
<dbReference type="EMBL" id="FOOI01000003">
    <property type="protein sequence ID" value="SFG01206.1"/>
    <property type="molecule type" value="Genomic_DNA"/>
</dbReference>
<feature type="compositionally biased region" description="Basic and acidic residues" evidence="1">
    <location>
        <begin position="369"/>
        <end position="378"/>
    </location>
</feature>
<dbReference type="RefSeq" id="WP_092882282.1">
    <property type="nucleotide sequence ID" value="NZ_FOOI01000003.1"/>
</dbReference>
<reference evidence="2 5" key="2">
    <citation type="submission" date="2020-07" db="EMBL/GenBank/DDBJ databases">
        <title>Sequencing the genomes of 1000 actinobacteria strains.</title>
        <authorList>
            <person name="Klenk H.-P."/>
        </authorList>
    </citation>
    <scope>NUCLEOTIDE SEQUENCE [LARGE SCALE GENOMIC DNA]</scope>
    <source>
        <strain evidence="2 5">DSM 45117</strain>
    </source>
</reference>
<evidence type="ECO:0000313" key="5">
    <source>
        <dbReference type="Proteomes" id="UP000533017"/>
    </source>
</evidence>
<proteinExistence type="predicted"/>
<evidence type="ECO:0000313" key="2">
    <source>
        <dbReference type="EMBL" id="NYH85597.1"/>
    </source>
</evidence>
<evidence type="ECO:0000313" key="3">
    <source>
        <dbReference type="EMBL" id="SFG01206.1"/>
    </source>
</evidence>
<organism evidence="3 4">
    <name type="scientific">Actinopolymorpha cephalotaxi</name>
    <dbReference type="NCBI Taxonomy" id="504797"/>
    <lineage>
        <taxon>Bacteria</taxon>
        <taxon>Bacillati</taxon>
        <taxon>Actinomycetota</taxon>
        <taxon>Actinomycetes</taxon>
        <taxon>Propionibacteriales</taxon>
        <taxon>Actinopolymorphaceae</taxon>
        <taxon>Actinopolymorpha</taxon>
    </lineage>
</organism>
<feature type="region of interest" description="Disordered" evidence="1">
    <location>
        <begin position="289"/>
        <end position="423"/>
    </location>
</feature>
<name>A0A1I2NID7_9ACTN</name>
<dbReference type="AlphaFoldDB" id="A0A1I2NID7"/>
<evidence type="ECO:0000313" key="4">
    <source>
        <dbReference type="Proteomes" id="UP000199052"/>
    </source>
</evidence>
<protein>
    <submittedName>
        <fullName evidence="3">Uncharacterized protein</fullName>
    </submittedName>
</protein>
<accession>A0A1I2NID7</accession>
<evidence type="ECO:0000256" key="1">
    <source>
        <dbReference type="SAM" id="MobiDB-lite"/>
    </source>
</evidence>